<sequence length="146" mass="17367">MDYKVNFVDKNLPTKYFAKDLRTLIQERVVERYILGVEKIQESQNYLFIYFRYNGEPHTALYNKLTEETIVCGGLQISSMYGIGLGNYYVIGNDIYEVIDANTFRILVPEIEKYKKRNDKYIRKLEKISNEISDEDNPIIIRYRLK</sequence>
<proteinExistence type="predicted"/>
<protein>
    <submittedName>
        <fullName evidence="1">Uncharacterized protein</fullName>
    </submittedName>
</protein>
<dbReference type="AlphaFoldDB" id="A0A412WMJ3"/>
<comment type="caution">
    <text evidence="1">The sequence shown here is derived from an EMBL/GenBank/DDBJ whole genome shotgun (WGS) entry which is preliminary data.</text>
</comment>
<evidence type="ECO:0000313" key="1">
    <source>
        <dbReference type="EMBL" id="RGV28429.1"/>
    </source>
</evidence>
<accession>A0A412WMJ3</accession>
<name>A0A412WMJ3_9BACT</name>
<gene>
    <name evidence="1" type="ORF">DWW24_05370</name>
</gene>
<dbReference type="EMBL" id="QRYW01000009">
    <property type="protein sequence ID" value="RGV28429.1"/>
    <property type="molecule type" value="Genomic_DNA"/>
</dbReference>
<reference evidence="1 2" key="1">
    <citation type="submission" date="2018-08" db="EMBL/GenBank/DDBJ databases">
        <title>A genome reference for cultivated species of the human gut microbiota.</title>
        <authorList>
            <person name="Zou Y."/>
            <person name="Xue W."/>
            <person name="Luo G."/>
        </authorList>
    </citation>
    <scope>NUCLEOTIDE SEQUENCE [LARGE SCALE GENOMIC DNA]</scope>
    <source>
        <strain evidence="1 2">AF14-6AC</strain>
    </source>
</reference>
<organism evidence="1 2">
    <name type="scientific">Odoribacter splanchnicus</name>
    <dbReference type="NCBI Taxonomy" id="28118"/>
    <lineage>
        <taxon>Bacteria</taxon>
        <taxon>Pseudomonadati</taxon>
        <taxon>Bacteroidota</taxon>
        <taxon>Bacteroidia</taxon>
        <taxon>Bacteroidales</taxon>
        <taxon>Odoribacteraceae</taxon>
        <taxon>Odoribacter</taxon>
    </lineage>
</organism>
<evidence type="ECO:0000313" key="2">
    <source>
        <dbReference type="Proteomes" id="UP000283426"/>
    </source>
</evidence>
<dbReference type="Proteomes" id="UP000283426">
    <property type="component" value="Unassembled WGS sequence"/>
</dbReference>